<feature type="non-terminal residue" evidence="3">
    <location>
        <position position="1"/>
    </location>
</feature>
<dbReference type="Pfam" id="PF00145">
    <property type="entry name" value="DNA_methylase"/>
    <property type="match status" value="1"/>
</dbReference>
<dbReference type="Proteomes" id="UP001642464">
    <property type="component" value="Unassembled WGS sequence"/>
</dbReference>
<proteinExistence type="predicted"/>
<keyword evidence="4" id="KW-1185">Reference proteome</keyword>
<reference evidence="3 4" key="1">
    <citation type="submission" date="2024-02" db="EMBL/GenBank/DDBJ databases">
        <authorList>
            <person name="Chen Y."/>
            <person name="Shah S."/>
            <person name="Dougan E. K."/>
            <person name="Thang M."/>
            <person name="Chan C."/>
        </authorList>
    </citation>
    <scope>NUCLEOTIDE SEQUENCE [LARGE SCALE GENOMIC DNA]</scope>
</reference>
<keyword evidence="1" id="KW-0489">Methyltransferase</keyword>
<name>A0ABP0HLE0_9DINO</name>
<accession>A0ABP0HLE0</accession>
<evidence type="ECO:0000313" key="3">
    <source>
        <dbReference type="EMBL" id="CAK8990727.1"/>
    </source>
</evidence>
<sequence length="259" mass="29422">EKNPESQALLLAGQDAHSDLHVVPDIMNHFEQLQFTDPGHVLRLLPRDVALTVLGSGRLSNTVPCLTHRAMCRRPEVDVDVTGTPCQDYSSMGLQRGIHGPQYFILVSWIRYLLHDQPPIVVHENVQLFPYDVLNSWTGHMYSLHIIEADCASSGMYALSRRRSYAVLYHKEKTILLCSPLATYHQITQAILQMKICDNIDDLFHATREEIEAELSPLAQQRGVRIDRAVLEPTLLLTPFEQWRLEEYMKRLGAPNGCG</sequence>
<comment type="caution">
    <text evidence="3">The sequence shown here is derived from an EMBL/GenBank/DDBJ whole genome shotgun (WGS) entry which is preliminary data.</text>
</comment>
<dbReference type="InterPro" id="IPR029063">
    <property type="entry name" value="SAM-dependent_MTases_sf"/>
</dbReference>
<dbReference type="InterPro" id="IPR001525">
    <property type="entry name" value="C5_MeTfrase"/>
</dbReference>
<keyword evidence="2" id="KW-0808">Transferase</keyword>
<gene>
    <name evidence="3" type="ORF">SCF082_LOCUS2356</name>
</gene>
<protein>
    <submittedName>
        <fullName evidence="3">Uncharacterized protein</fullName>
    </submittedName>
</protein>
<evidence type="ECO:0000256" key="1">
    <source>
        <dbReference type="ARBA" id="ARBA00022603"/>
    </source>
</evidence>
<evidence type="ECO:0000313" key="4">
    <source>
        <dbReference type="Proteomes" id="UP001642464"/>
    </source>
</evidence>
<dbReference type="Gene3D" id="3.40.50.150">
    <property type="entry name" value="Vaccinia Virus protein VP39"/>
    <property type="match status" value="1"/>
</dbReference>
<dbReference type="EMBL" id="CAXAMM010001139">
    <property type="protein sequence ID" value="CAK8990727.1"/>
    <property type="molecule type" value="Genomic_DNA"/>
</dbReference>
<evidence type="ECO:0000256" key="2">
    <source>
        <dbReference type="ARBA" id="ARBA00022679"/>
    </source>
</evidence>
<dbReference type="SUPFAM" id="SSF53335">
    <property type="entry name" value="S-adenosyl-L-methionine-dependent methyltransferases"/>
    <property type="match status" value="1"/>
</dbReference>
<organism evidence="3 4">
    <name type="scientific">Durusdinium trenchii</name>
    <dbReference type="NCBI Taxonomy" id="1381693"/>
    <lineage>
        <taxon>Eukaryota</taxon>
        <taxon>Sar</taxon>
        <taxon>Alveolata</taxon>
        <taxon>Dinophyceae</taxon>
        <taxon>Suessiales</taxon>
        <taxon>Symbiodiniaceae</taxon>
        <taxon>Durusdinium</taxon>
    </lineage>
</organism>